<dbReference type="EMBL" id="BAABFX010000009">
    <property type="protein sequence ID" value="GAA4388683.1"/>
    <property type="molecule type" value="Genomic_DNA"/>
</dbReference>
<dbReference type="Pfam" id="PF07690">
    <property type="entry name" value="MFS_1"/>
    <property type="match status" value="1"/>
</dbReference>
<keyword evidence="1" id="KW-0472">Membrane</keyword>
<keyword evidence="3" id="KW-1185">Reference proteome</keyword>
<dbReference type="SUPFAM" id="SSF103473">
    <property type="entry name" value="MFS general substrate transporter"/>
    <property type="match status" value="1"/>
</dbReference>
<evidence type="ECO:0000313" key="2">
    <source>
        <dbReference type="EMBL" id="GAA4388683.1"/>
    </source>
</evidence>
<feature type="transmembrane region" description="Helical" evidence="1">
    <location>
        <begin position="210"/>
        <end position="229"/>
    </location>
</feature>
<dbReference type="InterPro" id="IPR011701">
    <property type="entry name" value="MFS"/>
</dbReference>
<dbReference type="PANTHER" id="PTHR23523">
    <property type="match status" value="1"/>
</dbReference>
<organism evidence="2 3">
    <name type="scientific">Ornithinibacter aureus</name>
    <dbReference type="NCBI Taxonomy" id="622664"/>
    <lineage>
        <taxon>Bacteria</taxon>
        <taxon>Bacillati</taxon>
        <taxon>Actinomycetota</taxon>
        <taxon>Actinomycetes</taxon>
        <taxon>Micrococcales</taxon>
        <taxon>Intrasporangiaceae</taxon>
        <taxon>Ornithinibacter</taxon>
    </lineage>
</organism>
<feature type="transmembrane region" description="Helical" evidence="1">
    <location>
        <begin position="120"/>
        <end position="139"/>
    </location>
</feature>
<reference evidence="3" key="1">
    <citation type="journal article" date="2019" name="Int. J. Syst. Evol. Microbiol.">
        <title>The Global Catalogue of Microorganisms (GCM) 10K type strain sequencing project: providing services to taxonomists for standard genome sequencing and annotation.</title>
        <authorList>
            <consortium name="The Broad Institute Genomics Platform"/>
            <consortium name="The Broad Institute Genome Sequencing Center for Infectious Disease"/>
            <person name="Wu L."/>
            <person name="Ma J."/>
        </authorList>
    </citation>
    <scope>NUCLEOTIDE SEQUENCE [LARGE SCALE GENOMIC DNA]</scope>
    <source>
        <strain evidence="3">JCM 17738</strain>
    </source>
</reference>
<evidence type="ECO:0008006" key="4">
    <source>
        <dbReference type="Google" id="ProtNLM"/>
    </source>
</evidence>
<keyword evidence="1" id="KW-0812">Transmembrane</keyword>
<accession>A0ABP8JD31</accession>
<dbReference type="PANTHER" id="PTHR23523:SF2">
    <property type="entry name" value="2-NITROIMIDAZOLE TRANSPORTER"/>
    <property type="match status" value="1"/>
</dbReference>
<evidence type="ECO:0000256" key="1">
    <source>
        <dbReference type="SAM" id="Phobius"/>
    </source>
</evidence>
<feature type="transmembrane region" description="Helical" evidence="1">
    <location>
        <begin position="145"/>
        <end position="167"/>
    </location>
</feature>
<comment type="caution">
    <text evidence="2">The sequence shown here is derived from an EMBL/GenBank/DDBJ whole genome shotgun (WGS) entry which is preliminary data.</text>
</comment>
<proteinExistence type="predicted"/>
<feature type="transmembrane region" description="Helical" evidence="1">
    <location>
        <begin position="179"/>
        <end position="198"/>
    </location>
</feature>
<dbReference type="Proteomes" id="UP001500390">
    <property type="component" value="Unassembled WGS sequence"/>
</dbReference>
<dbReference type="InterPro" id="IPR052524">
    <property type="entry name" value="MFS_Cyanate_Porter"/>
</dbReference>
<name>A0ABP8JD31_9MICO</name>
<keyword evidence="1" id="KW-1133">Transmembrane helix</keyword>
<dbReference type="Gene3D" id="1.20.1250.20">
    <property type="entry name" value="MFS general substrate transporter like domains"/>
    <property type="match status" value="1"/>
</dbReference>
<evidence type="ECO:0000313" key="3">
    <source>
        <dbReference type="Proteomes" id="UP001500390"/>
    </source>
</evidence>
<gene>
    <name evidence="2" type="ORF">GCM10023153_04190</name>
</gene>
<dbReference type="RefSeq" id="WP_159898985.1">
    <property type="nucleotide sequence ID" value="NZ_BAABFX010000009.1"/>
</dbReference>
<dbReference type="InterPro" id="IPR036259">
    <property type="entry name" value="MFS_trans_sf"/>
</dbReference>
<sequence length="241" mass="25534">MPWAGGRDRCSRGCRSPCSQPWRGCRSRGRLAGIRGVEEAPEDVSHTLPWASATAWLVAAYLTVQSWQFYSALAWLAPTYESHGWTAREAGLLMAAFTGAQLVSGLAAPTLLDRVPDPRVLIVLAGLLGGGGELGVWLAPDAAPWLWAALLGAGQGAAFALGLALLVRYAATPRDSARLTAMVFLVSYTIAALGPATMGVVEDVTGSFSLIWALLALVMVPQVALSLRLRPDRAPVGTRRD</sequence>
<protein>
    <recommendedName>
        <fullName evidence="4">MFS transporter</fullName>
    </recommendedName>
</protein>